<evidence type="ECO:0000313" key="1">
    <source>
        <dbReference type="EMBL" id="GMF33014.1"/>
    </source>
</evidence>
<dbReference type="SUPFAM" id="SSF53098">
    <property type="entry name" value="Ribonuclease H-like"/>
    <property type="match status" value="1"/>
</dbReference>
<dbReference type="Gene3D" id="3.30.420.10">
    <property type="entry name" value="Ribonuclease H-like superfamily/Ribonuclease H"/>
    <property type="match status" value="1"/>
</dbReference>
<dbReference type="OrthoDB" id="146886at2759"/>
<dbReference type="EMBL" id="BSXT01000720">
    <property type="protein sequence ID" value="GMF33014.1"/>
    <property type="molecule type" value="Genomic_DNA"/>
</dbReference>
<dbReference type="InterPro" id="IPR036397">
    <property type="entry name" value="RNaseH_sf"/>
</dbReference>
<accession>A0A9W6X7E6</accession>
<dbReference type="AlphaFoldDB" id="A0A9W6X7E6"/>
<dbReference type="InterPro" id="IPR012337">
    <property type="entry name" value="RNaseH-like_sf"/>
</dbReference>
<dbReference type="Proteomes" id="UP001165121">
    <property type="component" value="Unassembled WGS sequence"/>
</dbReference>
<dbReference type="GO" id="GO:0003676">
    <property type="term" value="F:nucleic acid binding"/>
    <property type="evidence" value="ECO:0007669"/>
    <property type="project" value="InterPro"/>
</dbReference>
<keyword evidence="2" id="KW-1185">Reference proteome</keyword>
<comment type="caution">
    <text evidence="1">The sequence shown here is derived from an EMBL/GenBank/DDBJ whole genome shotgun (WGS) entry which is preliminary data.</text>
</comment>
<reference evidence="1" key="1">
    <citation type="submission" date="2023-04" db="EMBL/GenBank/DDBJ databases">
        <title>Phytophthora fragariaefolia NBRC 109709.</title>
        <authorList>
            <person name="Ichikawa N."/>
            <person name="Sato H."/>
            <person name="Tonouchi N."/>
        </authorList>
    </citation>
    <scope>NUCLEOTIDE SEQUENCE</scope>
    <source>
        <strain evidence="1">NBRC 109709</strain>
    </source>
</reference>
<protein>
    <submittedName>
        <fullName evidence="1">Unnamed protein product</fullName>
    </submittedName>
</protein>
<proteinExistence type="predicted"/>
<sequence>MRYAVDFASRPFDHFQSSEDPAAYRQDRTVLHDDGQWGGPEPAPRFQVRRAVHRHSVILAIQDAASEWYPSDVVAVLRAVHTHAIYEVPGTAPFQEIRAMCNLTVFSEAPGALPTRSLTSDVFRSGTARTDLSASDAHRADIDVPGAPPQAPSVTNGFPFVSTSAATTDYFVAAFDGGCRHLTDRSAYAWCVWSASRELLHWEVHAFGDAQTNNAMEAQGLLSCLRSARQRGRTTSVHVFGDSVLIVGQALMQSDCNAVHLRPRIHTIARDLTSEFDINLFCSCVVNGVATCVPYDVFTTLRDTARRFDIPFPMDSAFVAAPSPPFAIPRSNHGIVSGMAGFGWTSSPGIFAVFGKAVRHYQRTGASSVLGYSEPFWIFQWVDDIVLIEVDIGERLQKAEQCLRDGVKLVFGLAGWHEGKLRPVPQRKIKKMRGVLDDVAMRKFVTMKQLDSLVGVIRHVISFIPVTKPFIQRLVAIQIRCRERHKAGVPMMDALQKDIQRWRELGFENKFAGIPMELFERRAHIDDVWLVQIQQHGLTISSMVLGEAY</sequence>
<evidence type="ECO:0000313" key="2">
    <source>
        <dbReference type="Proteomes" id="UP001165121"/>
    </source>
</evidence>
<gene>
    <name evidence="1" type="ORF">Pfra01_000803600</name>
</gene>
<name>A0A9W6X7E6_9STRA</name>
<organism evidence="1 2">
    <name type="scientific">Phytophthora fragariaefolia</name>
    <dbReference type="NCBI Taxonomy" id="1490495"/>
    <lineage>
        <taxon>Eukaryota</taxon>
        <taxon>Sar</taxon>
        <taxon>Stramenopiles</taxon>
        <taxon>Oomycota</taxon>
        <taxon>Peronosporomycetes</taxon>
        <taxon>Peronosporales</taxon>
        <taxon>Peronosporaceae</taxon>
        <taxon>Phytophthora</taxon>
    </lineage>
</organism>